<name>A0A2M7RD80_9BACT</name>
<feature type="transmembrane region" description="Helical" evidence="1">
    <location>
        <begin position="44"/>
        <end position="65"/>
    </location>
</feature>
<dbReference type="AlphaFoldDB" id="A0A2M7RD80"/>
<feature type="transmembrane region" description="Helical" evidence="1">
    <location>
        <begin position="7"/>
        <end position="24"/>
    </location>
</feature>
<evidence type="ECO:0000313" key="3">
    <source>
        <dbReference type="Proteomes" id="UP000228689"/>
    </source>
</evidence>
<dbReference type="EMBL" id="PFMC01000061">
    <property type="protein sequence ID" value="PIY94521.1"/>
    <property type="molecule type" value="Genomic_DNA"/>
</dbReference>
<sequence length="70" mass="7750">MEMYLESLELLIPVSIILGMIHASTNKWMFNLSLSLKKYLEMSAVAAVIIFGGWTVLCLIALSALDKSCN</sequence>
<keyword evidence="1" id="KW-1133">Transmembrane helix</keyword>
<accession>A0A2M7RD80</accession>
<comment type="caution">
    <text evidence="2">The sequence shown here is derived from an EMBL/GenBank/DDBJ whole genome shotgun (WGS) entry which is preliminary data.</text>
</comment>
<protein>
    <submittedName>
        <fullName evidence="2">Uncharacterized protein</fullName>
    </submittedName>
</protein>
<evidence type="ECO:0000313" key="2">
    <source>
        <dbReference type="EMBL" id="PIY94521.1"/>
    </source>
</evidence>
<evidence type="ECO:0000256" key="1">
    <source>
        <dbReference type="SAM" id="Phobius"/>
    </source>
</evidence>
<organism evidence="2 3">
    <name type="scientific">Candidatus Komeilibacteria bacterium CG_4_10_14_0_8_um_filter_37_78</name>
    <dbReference type="NCBI Taxonomy" id="1974471"/>
    <lineage>
        <taxon>Bacteria</taxon>
        <taxon>Candidatus Komeiliibacteriota</taxon>
    </lineage>
</organism>
<reference evidence="3" key="1">
    <citation type="submission" date="2017-09" db="EMBL/GenBank/DDBJ databases">
        <title>Depth-based differentiation of microbial function through sediment-hosted aquifers and enrichment of novel symbionts in the deep terrestrial subsurface.</title>
        <authorList>
            <person name="Probst A.J."/>
            <person name="Ladd B."/>
            <person name="Jarett J.K."/>
            <person name="Geller-Mcgrath D.E."/>
            <person name="Sieber C.M.K."/>
            <person name="Emerson J.B."/>
            <person name="Anantharaman K."/>
            <person name="Thomas B.C."/>
            <person name="Malmstrom R."/>
            <person name="Stieglmeier M."/>
            <person name="Klingl A."/>
            <person name="Woyke T."/>
            <person name="Ryan C.M."/>
            <person name="Banfield J.F."/>
        </authorList>
    </citation>
    <scope>NUCLEOTIDE SEQUENCE [LARGE SCALE GENOMIC DNA]</scope>
</reference>
<keyword evidence="1" id="KW-0812">Transmembrane</keyword>
<dbReference type="Proteomes" id="UP000228689">
    <property type="component" value="Unassembled WGS sequence"/>
</dbReference>
<proteinExistence type="predicted"/>
<gene>
    <name evidence="2" type="ORF">COY67_02315</name>
</gene>
<keyword evidence="1" id="KW-0472">Membrane</keyword>